<evidence type="ECO:0000313" key="2">
    <source>
        <dbReference type="Proteomes" id="UP001174315"/>
    </source>
</evidence>
<proteinExistence type="predicted"/>
<protein>
    <submittedName>
        <fullName evidence="1">Uncharacterized protein</fullName>
    </submittedName>
</protein>
<gene>
    <name evidence="1" type="ORF">Q0S36_13140</name>
</gene>
<reference evidence="1" key="1">
    <citation type="submission" date="2023-07" db="EMBL/GenBank/DDBJ databases">
        <title>Stenotrophomonas isolates from soil.</title>
        <authorList>
            <person name="Sharma V."/>
            <person name="Zur-Pinska J."/>
            <person name="Hay A.G."/>
        </authorList>
    </citation>
    <scope>NUCLEOTIDE SEQUENCE</scope>
    <source>
        <strain evidence="1">C2</strain>
    </source>
</reference>
<accession>A0ABT8QEF7</accession>
<keyword evidence="2" id="KW-1185">Reference proteome</keyword>
<sequence length="143" mass="15513">MIVEIGSAIGGLKTAVDLVRGVAAADRALNEADLKLKLLGAVNEMINAQEALLSARQVLQERDAEISRLQEALAIKGSVVRVNSAYYLTDEAGNGRGHGFCMRCYEVDHRLRHLAYGQQIMGSVVQCPSCKTNYVYGGVYPLD</sequence>
<name>A0ABT8QEF7_9GAMM</name>
<organism evidence="1 2">
    <name type="scientific">Stenotrophomonas indicatrix</name>
    <dbReference type="NCBI Taxonomy" id="2045451"/>
    <lineage>
        <taxon>Bacteria</taxon>
        <taxon>Pseudomonadati</taxon>
        <taxon>Pseudomonadota</taxon>
        <taxon>Gammaproteobacteria</taxon>
        <taxon>Lysobacterales</taxon>
        <taxon>Lysobacteraceae</taxon>
        <taxon>Stenotrophomonas</taxon>
    </lineage>
</organism>
<comment type="caution">
    <text evidence="1">The sequence shown here is derived from an EMBL/GenBank/DDBJ whole genome shotgun (WGS) entry which is preliminary data.</text>
</comment>
<dbReference type="EMBL" id="JAUKNN010000031">
    <property type="protein sequence ID" value="MDN8670282.1"/>
    <property type="molecule type" value="Genomic_DNA"/>
</dbReference>
<dbReference type="Proteomes" id="UP001174315">
    <property type="component" value="Unassembled WGS sequence"/>
</dbReference>
<dbReference type="RefSeq" id="WP_301869775.1">
    <property type="nucleotide sequence ID" value="NZ_JAUKNN010000031.1"/>
</dbReference>
<evidence type="ECO:0000313" key="1">
    <source>
        <dbReference type="EMBL" id="MDN8670282.1"/>
    </source>
</evidence>